<keyword evidence="9" id="KW-1185">Reference proteome</keyword>
<dbReference type="SUPFAM" id="SSF50974">
    <property type="entry name" value="Nitrous oxide reductase, N-terminal domain"/>
    <property type="match status" value="1"/>
</dbReference>
<dbReference type="Pfam" id="PF13205">
    <property type="entry name" value="Big_5"/>
    <property type="match status" value="1"/>
</dbReference>
<evidence type="ECO:0000256" key="5">
    <source>
        <dbReference type="PROSITE-ProRule" id="PRU00433"/>
    </source>
</evidence>
<dbReference type="Proteomes" id="UP001501565">
    <property type="component" value="Unassembled WGS sequence"/>
</dbReference>
<reference evidence="9" key="1">
    <citation type="journal article" date="2019" name="Int. J. Syst. Evol. Microbiol.">
        <title>The Global Catalogue of Microorganisms (GCM) 10K type strain sequencing project: providing services to taxonomists for standard genome sequencing and annotation.</title>
        <authorList>
            <consortium name="The Broad Institute Genomics Platform"/>
            <consortium name="The Broad Institute Genome Sequencing Center for Infectious Disease"/>
            <person name="Wu L."/>
            <person name="Ma J."/>
        </authorList>
    </citation>
    <scope>NUCLEOTIDE SEQUENCE [LARGE SCALE GENOMIC DNA]</scope>
    <source>
        <strain evidence="9">JCM 17551</strain>
    </source>
</reference>
<dbReference type="InterPro" id="IPR036909">
    <property type="entry name" value="Cyt_c-like_dom_sf"/>
</dbReference>
<dbReference type="PANTHER" id="PTHR30600:SF9">
    <property type="entry name" value="BLR7738 PROTEIN"/>
    <property type="match status" value="1"/>
</dbReference>
<keyword evidence="3 6" id="KW-0732">Signal</keyword>
<dbReference type="SUPFAM" id="SSF46626">
    <property type="entry name" value="Cytochrome c"/>
    <property type="match status" value="2"/>
</dbReference>
<feature type="domain" description="Cytochrome c" evidence="7">
    <location>
        <begin position="1142"/>
        <end position="1245"/>
    </location>
</feature>
<keyword evidence="4 5" id="KW-0408">Iron</keyword>
<evidence type="ECO:0000256" key="3">
    <source>
        <dbReference type="ARBA" id="ARBA00022729"/>
    </source>
</evidence>
<gene>
    <name evidence="8" type="ORF">GCM10022277_27080</name>
</gene>
<dbReference type="InterPro" id="IPR015943">
    <property type="entry name" value="WD40/YVTN_repeat-like_dom_sf"/>
</dbReference>
<name>A0ABP7MUN8_9GAMM</name>
<dbReference type="PANTHER" id="PTHR30600">
    <property type="entry name" value="CYTOCHROME C PEROXIDASE-RELATED"/>
    <property type="match status" value="1"/>
</dbReference>
<evidence type="ECO:0000313" key="8">
    <source>
        <dbReference type="EMBL" id="GAA3929138.1"/>
    </source>
</evidence>
<evidence type="ECO:0000256" key="1">
    <source>
        <dbReference type="ARBA" id="ARBA00022617"/>
    </source>
</evidence>
<keyword evidence="1 5" id="KW-0349">Heme</keyword>
<dbReference type="Gene3D" id="1.10.760.10">
    <property type="entry name" value="Cytochrome c-like domain"/>
    <property type="match status" value="2"/>
</dbReference>
<evidence type="ECO:0000256" key="4">
    <source>
        <dbReference type="ARBA" id="ARBA00023004"/>
    </source>
</evidence>
<feature type="signal peptide" evidence="6">
    <location>
        <begin position="1"/>
        <end position="32"/>
    </location>
</feature>
<keyword evidence="2 5" id="KW-0479">Metal-binding</keyword>
<feature type="chain" id="PRO_5045235229" description="Cytochrome c domain-containing protein" evidence="6">
    <location>
        <begin position="33"/>
        <end position="1259"/>
    </location>
</feature>
<dbReference type="EMBL" id="BAABBN010000007">
    <property type="protein sequence ID" value="GAA3929138.1"/>
    <property type="molecule type" value="Genomic_DNA"/>
</dbReference>
<evidence type="ECO:0000256" key="2">
    <source>
        <dbReference type="ARBA" id="ARBA00022723"/>
    </source>
</evidence>
<dbReference type="InterPro" id="IPR051395">
    <property type="entry name" value="Cytochrome_c_Peroxidase/MauG"/>
</dbReference>
<feature type="domain" description="Cytochrome c" evidence="7">
    <location>
        <begin position="1000"/>
        <end position="1124"/>
    </location>
</feature>
<organism evidence="8 9">
    <name type="scientific">Litoribacillus peritrichatus</name>
    <dbReference type="NCBI Taxonomy" id="718191"/>
    <lineage>
        <taxon>Bacteria</taxon>
        <taxon>Pseudomonadati</taxon>
        <taxon>Pseudomonadota</taxon>
        <taxon>Gammaproteobacteria</taxon>
        <taxon>Oceanospirillales</taxon>
        <taxon>Oceanospirillaceae</taxon>
        <taxon>Litoribacillus</taxon>
    </lineage>
</organism>
<sequence>MAMFSTPLKQRLLTSTMAAFLPLAGLSNGALAADYPPNIDYGSQGDFVAKRGTEYGRTADLNLVGPLLVNLPEAPGSTSNGIPWQAEDTVWDLSDLTNPTLIRSLTCDTCYLGSPIFAHATVIRFDNDDAYLYTRGGGGNEGGDHMTYNPQGATSNEQAVTTNLNWGYDPMSYPMLFSPYHLRRWWDYGDDPSGNQWIRDPSRLLPEGEDQRWLGEILVEWDHIGLTGVTGFAAWLGNLVVMSSDQQSTGMAIYDVSGFKEGQLPRLLSTYQPTLTEPDGNQVGIGGYWVEPYGTTKMVWAARQRGGTPERHYPGMFVVDFTDPTDPQLTCALFFDQDRDDPADGDESSDPMYVNFQDQYAYVDHFRVDIPGCEQAYANDQTISDTEFAQVVYRFDDINNSCDGSQYFRPLGQVGIFGGYDWWRTQAIIRYSGGELPVSQYLQNQSGLGFEVIRHLEPGLSVVNTTGLQVGDTVTTNDTGFTINEMIIDERINEQGMCFMVTSDEPDTTAPYVSGHRPLANQVNYPVDGFIHIHIPETLRTETVTDAVTVTNIETNETVSYRHILSHTGTLAIWPDQDLALNTTYRVDVAGIQDFMGNTMTPYQFEFSTGAELIGDPVPDPDTSPSDDVPDFSGTPFYPIQSSQLACAPDQELGNVWVVNPDNDSVSILAQAENPDADVSSLSVEREIKLNYQHPTSVTRLANQYAVTYQHDDKVVFFDTAGNPQRAVDTGHGSQPISSVSDGSHLYVALYGAGEVVKINLESGVIEARQSVGSTPKAMALSDGRLLVTRFISSDDGGEVYDINTAGSMTLTRTIAINKVAVPDDIDHGMGLPNYLNNIVINPDQTRAYITAVKANIDRGLHRNGQALDDDNTVRPMLVTLDLENHRDLNTNPTTRDGTLDLDNAADPYGVSFLPDGVTRVHTLQGNNLAVLNNLSLNTTANLATGFAPQSVCTTVDTLFVKNFTDRSVSAIDISGWMYDGRQNPDITQQVTVAQETLTDEELAGLKLFYHARVPDIAPEGYISCASCHAGGGHDGRTWDMTHMGEGVRNTLSLNGASGTRFGDLHWSANFDEVEDFEIQLERLNGATGLVDGVTFQDQSPLTLTTHGLSNDLDALAAYVNGLGKDRVARSPHRSYSGELTATAMRGQQVFAEQGCDQCHAGAAFRDGQSHDVGTITAASGNRLGIEGGLTEIRTPSLIELWDSAPYFHNGNADTLSDVLSTGQHSVTLSTEDQASLIEFLLSIDRELYIEDDASFPDF</sequence>
<evidence type="ECO:0000259" key="7">
    <source>
        <dbReference type="PROSITE" id="PS51007"/>
    </source>
</evidence>
<dbReference type="InterPro" id="IPR009056">
    <property type="entry name" value="Cyt_c-like_dom"/>
</dbReference>
<dbReference type="InterPro" id="IPR032812">
    <property type="entry name" value="SbsA_Ig"/>
</dbReference>
<evidence type="ECO:0000256" key="6">
    <source>
        <dbReference type="SAM" id="SignalP"/>
    </source>
</evidence>
<dbReference type="InterPro" id="IPR011045">
    <property type="entry name" value="N2O_reductase_N"/>
</dbReference>
<dbReference type="RefSeq" id="WP_344799080.1">
    <property type="nucleotide sequence ID" value="NZ_BAABBN010000007.1"/>
</dbReference>
<dbReference type="Gene3D" id="2.130.10.10">
    <property type="entry name" value="YVTN repeat-like/Quinoprotein amine dehydrogenase"/>
    <property type="match status" value="1"/>
</dbReference>
<proteinExistence type="predicted"/>
<dbReference type="PROSITE" id="PS51007">
    <property type="entry name" value="CYTC"/>
    <property type="match status" value="2"/>
</dbReference>
<comment type="caution">
    <text evidence="8">The sequence shown here is derived from an EMBL/GenBank/DDBJ whole genome shotgun (WGS) entry which is preliminary data.</text>
</comment>
<evidence type="ECO:0000313" key="9">
    <source>
        <dbReference type="Proteomes" id="UP001501565"/>
    </source>
</evidence>
<protein>
    <recommendedName>
        <fullName evidence="7">Cytochrome c domain-containing protein</fullName>
    </recommendedName>
</protein>
<accession>A0ABP7MUN8</accession>